<name>A0A3D9JNW0_9BACL</name>
<evidence type="ECO:0000313" key="3">
    <source>
        <dbReference type="Proteomes" id="UP000256977"/>
    </source>
</evidence>
<protein>
    <submittedName>
        <fullName evidence="2">Uncharacterized protein</fullName>
    </submittedName>
</protein>
<accession>A0A3D9JNW0</accession>
<dbReference type="AlphaFoldDB" id="A0A3D9JNW0"/>
<keyword evidence="1" id="KW-0812">Transmembrane</keyword>
<sequence length="45" mass="5449">MSNNIVRKGRDYAAFSFEDKINVVLCNYSLDYFSFLFIWKYNRSL</sequence>
<organism evidence="2 3">
    <name type="scientific">Cohnella phaseoli</name>
    <dbReference type="NCBI Taxonomy" id="456490"/>
    <lineage>
        <taxon>Bacteria</taxon>
        <taxon>Bacillati</taxon>
        <taxon>Bacillota</taxon>
        <taxon>Bacilli</taxon>
        <taxon>Bacillales</taxon>
        <taxon>Paenibacillaceae</taxon>
        <taxon>Cohnella</taxon>
    </lineage>
</organism>
<feature type="transmembrane region" description="Helical" evidence="1">
    <location>
        <begin position="21"/>
        <end position="39"/>
    </location>
</feature>
<keyword evidence="3" id="KW-1185">Reference proteome</keyword>
<gene>
    <name evidence="2" type="ORF">DFP98_11455</name>
</gene>
<dbReference type="Proteomes" id="UP000256977">
    <property type="component" value="Unassembled WGS sequence"/>
</dbReference>
<evidence type="ECO:0000313" key="2">
    <source>
        <dbReference type="EMBL" id="RED75694.1"/>
    </source>
</evidence>
<reference evidence="2 3" key="1">
    <citation type="submission" date="2018-07" db="EMBL/GenBank/DDBJ databases">
        <title>Genomic Encyclopedia of Type Strains, Phase III (KMG-III): the genomes of soil and plant-associated and newly described type strains.</title>
        <authorList>
            <person name="Whitman W."/>
        </authorList>
    </citation>
    <scope>NUCLEOTIDE SEQUENCE [LARGE SCALE GENOMIC DNA]</scope>
    <source>
        <strain evidence="2 3">CECT 7287</strain>
    </source>
</reference>
<dbReference type="EMBL" id="QRDZ01000014">
    <property type="protein sequence ID" value="RED75694.1"/>
    <property type="molecule type" value="Genomic_DNA"/>
</dbReference>
<evidence type="ECO:0000256" key="1">
    <source>
        <dbReference type="SAM" id="Phobius"/>
    </source>
</evidence>
<keyword evidence="1" id="KW-1133">Transmembrane helix</keyword>
<keyword evidence="1" id="KW-0472">Membrane</keyword>
<proteinExistence type="predicted"/>
<comment type="caution">
    <text evidence="2">The sequence shown here is derived from an EMBL/GenBank/DDBJ whole genome shotgun (WGS) entry which is preliminary data.</text>
</comment>